<reference evidence="2" key="1">
    <citation type="journal article" date="2014" name="Front. Microbiol.">
        <title>High frequency of phylogenetically diverse reductive dehalogenase-homologous genes in deep subseafloor sedimentary metagenomes.</title>
        <authorList>
            <person name="Kawai M."/>
            <person name="Futagami T."/>
            <person name="Toyoda A."/>
            <person name="Takaki Y."/>
            <person name="Nishi S."/>
            <person name="Hori S."/>
            <person name="Arai W."/>
            <person name="Tsubouchi T."/>
            <person name="Morono Y."/>
            <person name="Uchiyama I."/>
            <person name="Ito T."/>
            <person name="Fujiyama A."/>
            <person name="Inagaki F."/>
            <person name="Takami H."/>
        </authorList>
    </citation>
    <scope>NUCLEOTIDE SEQUENCE</scope>
    <source>
        <strain evidence="2">Expedition CK06-06</strain>
    </source>
</reference>
<dbReference type="EMBL" id="BARV01001482">
    <property type="protein sequence ID" value="GAH96726.1"/>
    <property type="molecule type" value="Genomic_DNA"/>
</dbReference>
<accession>X1JPQ2</accession>
<feature type="domain" description="Class II aldolase/adducin N-terminal" evidence="1">
    <location>
        <begin position="4"/>
        <end position="205"/>
    </location>
</feature>
<dbReference type="AlphaFoldDB" id="X1JPQ2"/>
<sequence length="370" mass="42850">MSIRKLVEISRFYGKEPGFLLAGGGNTSFKDESYIYVKASGFKLASIEEDGFVKLDRNALNQIWKKKYPVDVDLREKQALKDLMNSRASGETKRPSVESLLHAILPQKYVVHTHPTIVNGLTCSKDGRQIAEQLFHTRCMWVPSVNPGYILAKLIKTRLSEYKKKYESLPDIILLENHGMFVGAETIREIKNIHDFIIGTLKKQIVYEPDFSSVQVSKVEIEKIYNRIKNYPAFKDKYITFENNREISTAVKDNTSFQKVRYPYIPDHLVYAGPEMLFIEDLESIEQDIDQYRERNECYPKVIAVKMTGVFTLGDKEESSHITMLLFLDALKIAVYTESFGGYRFMDKEQIDFIKNWKVEKFRSKVSLTK</sequence>
<organism evidence="2">
    <name type="scientific">marine sediment metagenome</name>
    <dbReference type="NCBI Taxonomy" id="412755"/>
    <lineage>
        <taxon>unclassified sequences</taxon>
        <taxon>metagenomes</taxon>
        <taxon>ecological metagenomes</taxon>
    </lineage>
</organism>
<dbReference type="SMART" id="SM01007">
    <property type="entry name" value="Aldolase_II"/>
    <property type="match status" value="1"/>
</dbReference>
<dbReference type="SUPFAM" id="SSF53639">
    <property type="entry name" value="AraD/HMP-PK domain-like"/>
    <property type="match status" value="1"/>
</dbReference>
<proteinExistence type="predicted"/>
<dbReference type="Pfam" id="PF00596">
    <property type="entry name" value="Aldolase_II"/>
    <property type="match status" value="1"/>
</dbReference>
<dbReference type="InterPro" id="IPR001303">
    <property type="entry name" value="Aldolase_II/adducin_N"/>
</dbReference>
<dbReference type="Gene3D" id="3.40.225.10">
    <property type="entry name" value="Class II aldolase/adducin N-terminal domain"/>
    <property type="match status" value="1"/>
</dbReference>
<gene>
    <name evidence="2" type="ORF">S06H3_04273</name>
</gene>
<evidence type="ECO:0000259" key="1">
    <source>
        <dbReference type="SMART" id="SM01007"/>
    </source>
</evidence>
<name>X1JPQ2_9ZZZZ</name>
<protein>
    <recommendedName>
        <fullName evidence="1">Class II aldolase/adducin N-terminal domain-containing protein</fullName>
    </recommendedName>
</protein>
<comment type="caution">
    <text evidence="2">The sequence shown here is derived from an EMBL/GenBank/DDBJ whole genome shotgun (WGS) entry which is preliminary data.</text>
</comment>
<dbReference type="InterPro" id="IPR036409">
    <property type="entry name" value="Aldolase_II/adducin_N_sf"/>
</dbReference>
<evidence type="ECO:0000313" key="2">
    <source>
        <dbReference type="EMBL" id="GAH96726.1"/>
    </source>
</evidence>